<evidence type="ECO:0000313" key="2">
    <source>
        <dbReference type="EnsemblMetazoa" id="GMOY009956-PA"/>
    </source>
</evidence>
<evidence type="ECO:0000313" key="3">
    <source>
        <dbReference type="Proteomes" id="UP000092444"/>
    </source>
</evidence>
<keyword evidence="3" id="KW-1185">Reference proteome</keyword>
<feature type="compositionally biased region" description="Basic and acidic residues" evidence="1">
    <location>
        <begin position="51"/>
        <end position="64"/>
    </location>
</feature>
<protein>
    <submittedName>
        <fullName evidence="2">Uncharacterized protein</fullName>
    </submittedName>
</protein>
<dbReference type="EnsemblMetazoa" id="GMOY009956-RA">
    <property type="protein sequence ID" value="GMOY009956-PA"/>
    <property type="gene ID" value="GMOY009956"/>
</dbReference>
<dbReference type="Proteomes" id="UP000092444">
    <property type="component" value="Unassembled WGS sequence"/>
</dbReference>
<dbReference type="EMBL" id="CCAG010001281">
    <property type="status" value="NOT_ANNOTATED_CDS"/>
    <property type="molecule type" value="Genomic_DNA"/>
</dbReference>
<dbReference type="AlphaFoldDB" id="A0A1B0G9G9"/>
<name>A0A1B0G9G9_GLOMM</name>
<sequence length="64" mass="7480">MSCQISYLTQNGDVKQNLKIECPNIEFFGMKNTRYDYSKENPVEAGQKLSSMDDQKEKMERNII</sequence>
<reference evidence="2" key="1">
    <citation type="submission" date="2020-05" db="UniProtKB">
        <authorList>
            <consortium name="EnsemblMetazoa"/>
        </authorList>
    </citation>
    <scope>IDENTIFICATION</scope>
    <source>
        <strain evidence="2">Yale</strain>
    </source>
</reference>
<organism evidence="2 3">
    <name type="scientific">Glossina morsitans morsitans</name>
    <name type="common">Savannah tsetse fly</name>
    <dbReference type="NCBI Taxonomy" id="37546"/>
    <lineage>
        <taxon>Eukaryota</taxon>
        <taxon>Metazoa</taxon>
        <taxon>Ecdysozoa</taxon>
        <taxon>Arthropoda</taxon>
        <taxon>Hexapoda</taxon>
        <taxon>Insecta</taxon>
        <taxon>Pterygota</taxon>
        <taxon>Neoptera</taxon>
        <taxon>Endopterygota</taxon>
        <taxon>Diptera</taxon>
        <taxon>Brachycera</taxon>
        <taxon>Muscomorpha</taxon>
        <taxon>Hippoboscoidea</taxon>
        <taxon>Glossinidae</taxon>
        <taxon>Glossina</taxon>
    </lineage>
</organism>
<feature type="region of interest" description="Disordered" evidence="1">
    <location>
        <begin position="42"/>
        <end position="64"/>
    </location>
</feature>
<dbReference type="VEuPathDB" id="VectorBase:GMOY009956"/>
<proteinExistence type="predicted"/>
<evidence type="ECO:0000256" key="1">
    <source>
        <dbReference type="SAM" id="MobiDB-lite"/>
    </source>
</evidence>
<accession>A0A1B0G9G9</accession>
<dbReference type="STRING" id="37546.A0A1B0G9G9"/>